<organism evidence="2 3">
    <name type="scientific">Podospora australis</name>
    <dbReference type="NCBI Taxonomy" id="1536484"/>
    <lineage>
        <taxon>Eukaryota</taxon>
        <taxon>Fungi</taxon>
        <taxon>Dikarya</taxon>
        <taxon>Ascomycota</taxon>
        <taxon>Pezizomycotina</taxon>
        <taxon>Sordariomycetes</taxon>
        <taxon>Sordariomycetidae</taxon>
        <taxon>Sordariales</taxon>
        <taxon>Podosporaceae</taxon>
        <taxon>Podospora</taxon>
    </lineage>
</organism>
<sequence length="421" mass="47000">SAIPADTNDETTVNKDHDTSVIKVVSYHKEADTYVKVRDSTTGQTLYYKVHWDLVSAASDALSTKFKKRVVKNPKGYRYTVDMVDDGVSAIGLDLAFSIIHYKFHQLPERPSVDNLHAFAQVLEKYHLAHLVVPWAEKWLVAGLNWHVVMAGAQNDDDKTLVLCWILGEARFFTKMLAKAARNATIDDEGNLLDSKGQLWSHQSIPVELIAFMMQFQQNCLAKLISAFDKPVTQLLHEGLEKTYQYCRSREASNEVKESCQLQQLGSLMSGLTAARLLPFPKPSTYKGSVSEIIKKLESVRVVRYKVPGVSPHNDSHINCGIESKAVIREVLLADACPISKKLIGELQRRGEMSGVYKEENLDELKSSAVTDGNDDSETLSADDFAQNAVCFKQVFYEVADEQDSSQHIKKEEAPEGSSDA</sequence>
<feature type="non-terminal residue" evidence="2">
    <location>
        <position position="1"/>
    </location>
</feature>
<evidence type="ECO:0000313" key="3">
    <source>
        <dbReference type="Proteomes" id="UP001302126"/>
    </source>
</evidence>
<feature type="region of interest" description="Disordered" evidence="1">
    <location>
        <begin position="401"/>
        <end position="421"/>
    </location>
</feature>
<evidence type="ECO:0000313" key="2">
    <source>
        <dbReference type="EMBL" id="KAK4187437.1"/>
    </source>
</evidence>
<dbReference type="EMBL" id="MU864403">
    <property type="protein sequence ID" value="KAK4187437.1"/>
    <property type="molecule type" value="Genomic_DNA"/>
</dbReference>
<evidence type="ECO:0000256" key="1">
    <source>
        <dbReference type="SAM" id="MobiDB-lite"/>
    </source>
</evidence>
<gene>
    <name evidence="2" type="ORF">QBC35DRAFT_384882</name>
</gene>
<reference evidence="2" key="1">
    <citation type="journal article" date="2023" name="Mol. Phylogenet. Evol.">
        <title>Genome-scale phylogeny and comparative genomics of the fungal order Sordariales.</title>
        <authorList>
            <person name="Hensen N."/>
            <person name="Bonometti L."/>
            <person name="Westerberg I."/>
            <person name="Brannstrom I.O."/>
            <person name="Guillou S."/>
            <person name="Cros-Aarteil S."/>
            <person name="Calhoun S."/>
            <person name="Haridas S."/>
            <person name="Kuo A."/>
            <person name="Mondo S."/>
            <person name="Pangilinan J."/>
            <person name="Riley R."/>
            <person name="LaButti K."/>
            <person name="Andreopoulos B."/>
            <person name="Lipzen A."/>
            <person name="Chen C."/>
            <person name="Yan M."/>
            <person name="Daum C."/>
            <person name="Ng V."/>
            <person name="Clum A."/>
            <person name="Steindorff A."/>
            <person name="Ohm R.A."/>
            <person name="Martin F."/>
            <person name="Silar P."/>
            <person name="Natvig D.O."/>
            <person name="Lalanne C."/>
            <person name="Gautier V."/>
            <person name="Ament-Velasquez S.L."/>
            <person name="Kruys A."/>
            <person name="Hutchinson M.I."/>
            <person name="Powell A.J."/>
            <person name="Barry K."/>
            <person name="Miller A.N."/>
            <person name="Grigoriev I.V."/>
            <person name="Debuchy R."/>
            <person name="Gladieux P."/>
            <person name="Hiltunen Thoren M."/>
            <person name="Johannesson H."/>
        </authorList>
    </citation>
    <scope>NUCLEOTIDE SEQUENCE</scope>
    <source>
        <strain evidence="2">PSN309</strain>
    </source>
</reference>
<keyword evidence="3" id="KW-1185">Reference proteome</keyword>
<accession>A0AAN6WWG5</accession>
<protein>
    <submittedName>
        <fullName evidence="2">Uncharacterized protein</fullName>
    </submittedName>
</protein>
<comment type="caution">
    <text evidence="2">The sequence shown here is derived from an EMBL/GenBank/DDBJ whole genome shotgun (WGS) entry which is preliminary data.</text>
</comment>
<name>A0AAN6WWG5_9PEZI</name>
<dbReference type="AlphaFoldDB" id="A0AAN6WWG5"/>
<reference evidence="2" key="2">
    <citation type="submission" date="2023-05" db="EMBL/GenBank/DDBJ databases">
        <authorList>
            <consortium name="Lawrence Berkeley National Laboratory"/>
            <person name="Steindorff A."/>
            <person name="Hensen N."/>
            <person name="Bonometti L."/>
            <person name="Westerberg I."/>
            <person name="Brannstrom I.O."/>
            <person name="Guillou S."/>
            <person name="Cros-Aarteil S."/>
            <person name="Calhoun S."/>
            <person name="Haridas S."/>
            <person name="Kuo A."/>
            <person name="Mondo S."/>
            <person name="Pangilinan J."/>
            <person name="Riley R."/>
            <person name="Labutti K."/>
            <person name="Andreopoulos B."/>
            <person name="Lipzen A."/>
            <person name="Chen C."/>
            <person name="Yanf M."/>
            <person name="Daum C."/>
            <person name="Ng V."/>
            <person name="Clum A."/>
            <person name="Ohm R."/>
            <person name="Martin F."/>
            <person name="Silar P."/>
            <person name="Natvig D."/>
            <person name="Lalanne C."/>
            <person name="Gautier V."/>
            <person name="Ament-Velasquez S.L."/>
            <person name="Kruys A."/>
            <person name="Hutchinson M.I."/>
            <person name="Powell A.J."/>
            <person name="Barry K."/>
            <person name="Miller A.N."/>
            <person name="Grigoriev I.V."/>
            <person name="Debuchy R."/>
            <person name="Gladieux P."/>
            <person name="Thoren M.H."/>
            <person name="Johannesson H."/>
        </authorList>
    </citation>
    <scope>NUCLEOTIDE SEQUENCE</scope>
    <source>
        <strain evidence="2">PSN309</strain>
    </source>
</reference>
<feature type="compositionally biased region" description="Basic and acidic residues" evidence="1">
    <location>
        <begin position="405"/>
        <end position="414"/>
    </location>
</feature>
<proteinExistence type="predicted"/>
<dbReference type="Proteomes" id="UP001302126">
    <property type="component" value="Unassembled WGS sequence"/>
</dbReference>